<dbReference type="PROSITE" id="PS50157">
    <property type="entry name" value="ZINC_FINGER_C2H2_2"/>
    <property type="match status" value="3"/>
</dbReference>
<evidence type="ECO:0000313" key="9">
    <source>
        <dbReference type="EMBL" id="OCL11761.1"/>
    </source>
</evidence>
<dbReference type="PANTHER" id="PTHR24388">
    <property type="entry name" value="ZINC FINGER PROTEIN"/>
    <property type="match status" value="1"/>
</dbReference>
<evidence type="ECO:0000256" key="6">
    <source>
        <dbReference type="ARBA" id="ARBA00023242"/>
    </source>
</evidence>
<evidence type="ECO:0000256" key="1">
    <source>
        <dbReference type="ARBA" id="ARBA00004123"/>
    </source>
</evidence>
<dbReference type="Proteomes" id="UP000250140">
    <property type="component" value="Unassembled WGS sequence"/>
</dbReference>
<sequence>MVQSEIPNSGLFQPFDQTFDPGFISTNEPWEWISSSETSVVDAGPLLVPEIDPLELTLNNYDGECAIPQKALQHKPVADIDAPERTSENPHTVSPTADFTWGKNCATCGAAGNLLIHAFQTKHATYACRIRECTEKFRYVSDSNAHTRIAHPELRSCSECGAAFHKKDTLSRHAEETGHAAFTCEKSDCDSVFSRFDTYERHLKIHDDNVKRHPCPHCKRHRGVNGFKRKDHLTQHLRNYHHIGEDAAKIPFFWRQPCMHRGCSSYGHHFPTISERTKHMKKVHDESPFPCLEPGCDRIGGKGYFRRRDLFAHQKKKHGMDAGREEGEEGN</sequence>
<evidence type="ECO:0000313" key="10">
    <source>
        <dbReference type="Proteomes" id="UP000250140"/>
    </source>
</evidence>
<dbReference type="Pfam" id="PF00096">
    <property type="entry name" value="zf-C2H2"/>
    <property type="match status" value="1"/>
</dbReference>
<dbReference type="EMBL" id="KV748991">
    <property type="protein sequence ID" value="OCL11761.1"/>
    <property type="molecule type" value="Genomic_DNA"/>
</dbReference>
<name>A0A8E2F731_9PEZI</name>
<keyword evidence="6" id="KW-0539">Nucleus</keyword>
<dbReference type="GO" id="GO:0000978">
    <property type="term" value="F:RNA polymerase II cis-regulatory region sequence-specific DNA binding"/>
    <property type="evidence" value="ECO:0007669"/>
    <property type="project" value="TreeGrafter"/>
</dbReference>
<dbReference type="GO" id="GO:0008270">
    <property type="term" value="F:zinc ion binding"/>
    <property type="evidence" value="ECO:0007669"/>
    <property type="project" value="UniProtKB-KW"/>
</dbReference>
<keyword evidence="2" id="KW-0479">Metal-binding</keyword>
<dbReference type="PANTHER" id="PTHR24388:SF54">
    <property type="entry name" value="PROTEIN ESCARGOT"/>
    <property type="match status" value="1"/>
</dbReference>
<dbReference type="GO" id="GO:0005634">
    <property type="term" value="C:nucleus"/>
    <property type="evidence" value="ECO:0007669"/>
    <property type="project" value="UniProtKB-SubCell"/>
</dbReference>
<evidence type="ECO:0000256" key="4">
    <source>
        <dbReference type="ARBA" id="ARBA00022771"/>
    </source>
</evidence>
<dbReference type="SMART" id="SM00355">
    <property type="entry name" value="ZnF_C2H2"/>
    <property type="match status" value="6"/>
</dbReference>
<accession>A0A8E2F731</accession>
<dbReference type="PROSITE" id="PS00028">
    <property type="entry name" value="ZINC_FINGER_C2H2_1"/>
    <property type="match status" value="2"/>
</dbReference>
<keyword evidence="10" id="KW-1185">Reference proteome</keyword>
<dbReference type="AlphaFoldDB" id="A0A8E2F731"/>
<dbReference type="Gene3D" id="3.30.160.60">
    <property type="entry name" value="Classic Zinc Finger"/>
    <property type="match status" value="2"/>
</dbReference>
<dbReference type="GO" id="GO:0000981">
    <property type="term" value="F:DNA-binding transcription factor activity, RNA polymerase II-specific"/>
    <property type="evidence" value="ECO:0007669"/>
    <property type="project" value="TreeGrafter"/>
</dbReference>
<organism evidence="9 10">
    <name type="scientific">Glonium stellatum</name>
    <dbReference type="NCBI Taxonomy" id="574774"/>
    <lineage>
        <taxon>Eukaryota</taxon>
        <taxon>Fungi</taxon>
        <taxon>Dikarya</taxon>
        <taxon>Ascomycota</taxon>
        <taxon>Pezizomycotina</taxon>
        <taxon>Dothideomycetes</taxon>
        <taxon>Pleosporomycetidae</taxon>
        <taxon>Gloniales</taxon>
        <taxon>Gloniaceae</taxon>
        <taxon>Glonium</taxon>
    </lineage>
</organism>
<proteinExistence type="predicted"/>
<feature type="domain" description="C2H2-type" evidence="8">
    <location>
        <begin position="126"/>
        <end position="156"/>
    </location>
</feature>
<evidence type="ECO:0000256" key="7">
    <source>
        <dbReference type="PROSITE-ProRule" id="PRU00042"/>
    </source>
</evidence>
<keyword evidence="3" id="KW-0677">Repeat</keyword>
<feature type="domain" description="C2H2-type" evidence="8">
    <location>
        <begin position="182"/>
        <end position="211"/>
    </location>
</feature>
<dbReference type="OrthoDB" id="2687452at2759"/>
<dbReference type="InterPro" id="IPR050527">
    <property type="entry name" value="Snail/Krueppel_Znf"/>
</dbReference>
<keyword evidence="4 7" id="KW-0863">Zinc-finger</keyword>
<protein>
    <recommendedName>
        <fullName evidence="8">C2H2-type domain-containing protein</fullName>
    </recommendedName>
</protein>
<gene>
    <name evidence="9" type="ORF">AOQ84DRAFT_178324</name>
</gene>
<evidence type="ECO:0000256" key="3">
    <source>
        <dbReference type="ARBA" id="ARBA00022737"/>
    </source>
</evidence>
<evidence type="ECO:0000259" key="8">
    <source>
        <dbReference type="PROSITE" id="PS50157"/>
    </source>
</evidence>
<keyword evidence="5" id="KW-0862">Zinc</keyword>
<feature type="domain" description="C2H2-type" evidence="8">
    <location>
        <begin position="155"/>
        <end position="180"/>
    </location>
</feature>
<evidence type="ECO:0000256" key="2">
    <source>
        <dbReference type="ARBA" id="ARBA00022723"/>
    </source>
</evidence>
<reference evidence="9 10" key="1">
    <citation type="journal article" date="2016" name="Nat. Commun.">
        <title>Ectomycorrhizal ecology is imprinted in the genome of the dominant symbiotic fungus Cenococcum geophilum.</title>
        <authorList>
            <consortium name="DOE Joint Genome Institute"/>
            <person name="Peter M."/>
            <person name="Kohler A."/>
            <person name="Ohm R.A."/>
            <person name="Kuo A."/>
            <person name="Krutzmann J."/>
            <person name="Morin E."/>
            <person name="Arend M."/>
            <person name="Barry K.W."/>
            <person name="Binder M."/>
            <person name="Choi C."/>
            <person name="Clum A."/>
            <person name="Copeland A."/>
            <person name="Grisel N."/>
            <person name="Haridas S."/>
            <person name="Kipfer T."/>
            <person name="LaButti K."/>
            <person name="Lindquist E."/>
            <person name="Lipzen A."/>
            <person name="Maire R."/>
            <person name="Meier B."/>
            <person name="Mihaltcheva S."/>
            <person name="Molinier V."/>
            <person name="Murat C."/>
            <person name="Poggeler S."/>
            <person name="Quandt C.A."/>
            <person name="Sperisen C."/>
            <person name="Tritt A."/>
            <person name="Tisserant E."/>
            <person name="Crous P.W."/>
            <person name="Henrissat B."/>
            <person name="Nehls U."/>
            <person name="Egli S."/>
            <person name="Spatafora J.W."/>
            <person name="Grigoriev I.V."/>
            <person name="Martin F.M."/>
        </authorList>
    </citation>
    <scope>NUCLEOTIDE SEQUENCE [LARGE SCALE GENOMIC DNA]</scope>
    <source>
        <strain evidence="9 10">CBS 207.34</strain>
    </source>
</reference>
<dbReference type="InterPro" id="IPR013087">
    <property type="entry name" value="Znf_C2H2_type"/>
</dbReference>
<comment type="subcellular location">
    <subcellularLocation>
        <location evidence="1">Nucleus</location>
    </subcellularLocation>
</comment>
<evidence type="ECO:0000256" key="5">
    <source>
        <dbReference type="ARBA" id="ARBA00022833"/>
    </source>
</evidence>